<name>A0A1M3TUB7_ASPLC</name>
<sequence length="58" mass="6580">MFTERRYCVMYRAHFDFILEDIPQPIWSSCEDVAPIPYSVHDPPSPGPIPPNPPPSPA</sequence>
<accession>A0A1M3TUB7</accession>
<dbReference type="VEuPathDB" id="FungiDB:ASPFODRAFT_40753"/>
<evidence type="ECO:0000313" key="2">
    <source>
        <dbReference type="EMBL" id="OJZ90409.1"/>
    </source>
</evidence>
<dbReference type="EMBL" id="KV878237">
    <property type="protein sequence ID" value="OJZ90409.1"/>
    <property type="molecule type" value="Genomic_DNA"/>
</dbReference>
<organism evidence="2 3">
    <name type="scientific">Aspergillus luchuensis (strain CBS 106.47)</name>
    <dbReference type="NCBI Taxonomy" id="1137211"/>
    <lineage>
        <taxon>Eukaryota</taxon>
        <taxon>Fungi</taxon>
        <taxon>Dikarya</taxon>
        <taxon>Ascomycota</taxon>
        <taxon>Pezizomycotina</taxon>
        <taxon>Eurotiomycetes</taxon>
        <taxon>Eurotiomycetidae</taxon>
        <taxon>Eurotiales</taxon>
        <taxon>Aspergillaceae</taxon>
        <taxon>Aspergillus</taxon>
        <taxon>Aspergillus subgen. Circumdati</taxon>
    </lineage>
</organism>
<evidence type="ECO:0000313" key="3">
    <source>
        <dbReference type="Proteomes" id="UP000184063"/>
    </source>
</evidence>
<protein>
    <submittedName>
        <fullName evidence="2">Uncharacterized protein</fullName>
    </submittedName>
</protein>
<dbReference type="AlphaFoldDB" id="A0A1M3TUB7"/>
<gene>
    <name evidence="2" type="ORF">ASPFODRAFT_40753</name>
</gene>
<evidence type="ECO:0000256" key="1">
    <source>
        <dbReference type="SAM" id="MobiDB-lite"/>
    </source>
</evidence>
<feature type="region of interest" description="Disordered" evidence="1">
    <location>
        <begin position="38"/>
        <end position="58"/>
    </location>
</feature>
<feature type="compositionally biased region" description="Pro residues" evidence="1">
    <location>
        <begin position="43"/>
        <end position="58"/>
    </location>
</feature>
<reference evidence="3" key="1">
    <citation type="journal article" date="2017" name="Genome Biol.">
        <title>Comparative genomics reveals high biological diversity and specific adaptations in the industrially and medically important fungal genus Aspergillus.</title>
        <authorList>
            <person name="de Vries R.P."/>
            <person name="Riley R."/>
            <person name="Wiebenga A."/>
            <person name="Aguilar-Osorio G."/>
            <person name="Amillis S."/>
            <person name="Uchima C.A."/>
            <person name="Anderluh G."/>
            <person name="Asadollahi M."/>
            <person name="Askin M."/>
            <person name="Barry K."/>
            <person name="Battaglia E."/>
            <person name="Bayram O."/>
            <person name="Benocci T."/>
            <person name="Braus-Stromeyer S.A."/>
            <person name="Caldana C."/>
            <person name="Canovas D."/>
            <person name="Cerqueira G.C."/>
            <person name="Chen F."/>
            <person name="Chen W."/>
            <person name="Choi C."/>
            <person name="Clum A."/>
            <person name="Dos Santos R.A."/>
            <person name="Damasio A.R."/>
            <person name="Diallinas G."/>
            <person name="Emri T."/>
            <person name="Fekete E."/>
            <person name="Flipphi M."/>
            <person name="Freyberg S."/>
            <person name="Gallo A."/>
            <person name="Gournas C."/>
            <person name="Habgood R."/>
            <person name="Hainaut M."/>
            <person name="Harispe M.L."/>
            <person name="Henrissat B."/>
            <person name="Hilden K.S."/>
            <person name="Hope R."/>
            <person name="Hossain A."/>
            <person name="Karabika E."/>
            <person name="Karaffa L."/>
            <person name="Karanyi Z."/>
            <person name="Krasevec N."/>
            <person name="Kuo A."/>
            <person name="Kusch H."/>
            <person name="LaButti K."/>
            <person name="Lagendijk E.L."/>
            <person name="Lapidus A."/>
            <person name="Levasseur A."/>
            <person name="Lindquist E."/>
            <person name="Lipzen A."/>
            <person name="Logrieco A.F."/>
            <person name="MacCabe A."/>
            <person name="Maekelae M.R."/>
            <person name="Malavazi I."/>
            <person name="Melin P."/>
            <person name="Meyer V."/>
            <person name="Mielnichuk N."/>
            <person name="Miskei M."/>
            <person name="Molnar A.P."/>
            <person name="Mule G."/>
            <person name="Ngan C.Y."/>
            <person name="Orejas M."/>
            <person name="Orosz E."/>
            <person name="Ouedraogo J.P."/>
            <person name="Overkamp K.M."/>
            <person name="Park H.-S."/>
            <person name="Perrone G."/>
            <person name="Piumi F."/>
            <person name="Punt P.J."/>
            <person name="Ram A.F."/>
            <person name="Ramon A."/>
            <person name="Rauscher S."/>
            <person name="Record E."/>
            <person name="Riano-Pachon D.M."/>
            <person name="Robert V."/>
            <person name="Roehrig J."/>
            <person name="Ruller R."/>
            <person name="Salamov A."/>
            <person name="Salih N.S."/>
            <person name="Samson R.A."/>
            <person name="Sandor E."/>
            <person name="Sanguinetti M."/>
            <person name="Schuetze T."/>
            <person name="Sepcic K."/>
            <person name="Shelest E."/>
            <person name="Sherlock G."/>
            <person name="Sophianopoulou V."/>
            <person name="Squina F.M."/>
            <person name="Sun H."/>
            <person name="Susca A."/>
            <person name="Todd R.B."/>
            <person name="Tsang A."/>
            <person name="Unkles S.E."/>
            <person name="van de Wiele N."/>
            <person name="van Rossen-Uffink D."/>
            <person name="Oliveira J.V."/>
            <person name="Vesth T.C."/>
            <person name="Visser J."/>
            <person name="Yu J.-H."/>
            <person name="Zhou M."/>
            <person name="Andersen M.R."/>
            <person name="Archer D.B."/>
            <person name="Baker S.E."/>
            <person name="Benoit I."/>
            <person name="Brakhage A.A."/>
            <person name="Braus G.H."/>
            <person name="Fischer R."/>
            <person name="Frisvad J.C."/>
            <person name="Goldman G.H."/>
            <person name="Houbraken J."/>
            <person name="Oakley B."/>
            <person name="Pocsi I."/>
            <person name="Scazzocchio C."/>
            <person name="Seiboth B."/>
            <person name="vanKuyk P.A."/>
            <person name="Wortman J."/>
            <person name="Dyer P.S."/>
            <person name="Grigoriev I.V."/>
        </authorList>
    </citation>
    <scope>NUCLEOTIDE SEQUENCE [LARGE SCALE GENOMIC DNA]</scope>
    <source>
        <strain evidence="3">CBS 106.47</strain>
    </source>
</reference>
<dbReference type="Proteomes" id="UP000184063">
    <property type="component" value="Unassembled WGS sequence"/>
</dbReference>
<proteinExistence type="predicted"/>